<dbReference type="AlphaFoldDB" id="A0A6C0IVP8"/>
<proteinExistence type="predicted"/>
<sequence length="62" mass="7327">MLERLSQSQFEQILNMVIIYKQVHPNKDVYLNERCVKEAINYMQIAGKELQNRGVNLNQSMD</sequence>
<reference evidence="1" key="1">
    <citation type="journal article" date="2020" name="Nature">
        <title>Giant virus diversity and host interactions through global metagenomics.</title>
        <authorList>
            <person name="Schulz F."/>
            <person name="Roux S."/>
            <person name="Paez-Espino D."/>
            <person name="Jungbluth S."/>
            <person name="Walsh D.A."/>
            <person name="Denef V.J."/>
            <person name="McMahon K.D."/>
            <person name="Konstantinidis K.T."/>
            <person name="Eloe-Fadrosh E.A."/>
            <person name="Kyrpides N.C."/>
            <person name="Woyke T."/>
        </authorList>
    </citation>
    <scope>NUCLEOTIDE SEQUENCE</scope>
    <source>
        <strain evidence="1">GVMAG-M-3300025138-11</strain>
    </source>
</reference>
<organism evidence="1">
    <name type="scientific">viral metagenome</name>
    <dbReference type="NCBI Taxonomy" id="1070528"/>
    <lineage>
        <taxon>unclassified sequences</taxon>
        <taxon>metagenomes</taxon>
        <taxon>organismal metagenomes</taxon>
    </lineage>
</organism>
<protein>
    <submittedName>
        <fullName evidence="1">Uncharacterized protein</fullName>
    </submittedName>
</protein>
<accession>A0A6C0IVP8</accession>
<dbReference type="EMBL" id="MN740275">
    <property type="protein sequence ID" value="QHT97371.1"/>
    <property type="molecule type" value="Genomic_DNA"/>
</dbReference>
<name>A0A6C0IVP8_9ZZZZ</name>
<evidence type="ECO:0000313" key="1">
    <source>
        <dbReference type="EMBL" id="QHT97371.1"/>
    </source>
</evidence>